<dbReference type="InterPro" id="IPR051163">
    <property type="entry name" value="Sodium:Solute_Symporter_SSF"/>
</dbReference>
<gene>
    <name evidence="13" type="ORF">Zmor_015257</name>
</gene>
<evidence type="ECO:0000256" key="8">
    <source>
        <dbReference type="ARBA" id="ARBA00023065"/>
    </source>
</evidence>
<feature type="transmembrane region" description="Helical" evidence="12">
    <location>
        <begin position="126"/>
        <end position="145"/>
    </location>
</feature>
<dbReference type="AlphaFoldDB" id="A0AA38IGS5"/>
<evidence type="ECO:0000256" key="3">
    <source>
        <dbReference type="ARBA" id="ARBA00022448"/>
    </source>
</evidence>
<evidence type="ECO:0000256" key="11">
    <source>
        <dbReference type="RuleBase" id="RU362091"/>
    </source>
</evidence>
<dbReference type="GO" id="GO:0006814">
    <property type="term" value="P:sodium ion transport"/>
    <property type="evidence" value="ECO:0007669"/>
    <property type="project" value="UniProtKB-KW"/>
</dbReference>
<evidence type="ECO:0000256" key="4">
    <source>
        <dbReference type="ARBA" id="ARBA00022475"/>
    </source>
</evidence>
<keyword evidence="4" id="KW-1003">Cell membrane</keyword>
<dbReference type="Proteomes" id="UP001168821">
    <property type="component" value="Unassembled WGS sequence"/>
</dbReference>
<dbReference type="InterPro" id="IPR038377">
    <property type="entry name" value="Na/Glc_symporter_sf"/>
</dbReference>
<evidence type="ECO:0000256" key="1">
    <source>
        <dbReference type="ARBA" id="ARBA00004651"/>
    </source>
</evidence>
<keyword evidence="3" id="KW-0813">Transport</keyword>
<comment type="similarity">
    <text evidence="2 11">Belongs to the sodium:solute symporter (SSF) (TC 2.A.21) family.</text>
</comment>
<keyword evidence="8" id="KW-0406">Ion transport</keyword>
<proteinExistence type="inferred from homology"/>
<evidence type="ECO:0000256" key="2">
    <source>
        <dbReference type="ARBA" id="ARBA00006434"/>
    </source>
</evidence>
<comment type="subcellular location">
    <subcellularLocation>
        <location evidence="1">Cell membrane</location>
        <topology evidence="1">Multi-pass membrane protein</topology>
    </subcellularLocation>
</comment>
<evidence type="ECO:0000256" key="9">
    <source>
        <dbReference type="ARBA" id="ARBA00023136"/>
    </source>
</evidence>
<evidence type="ECO:0000256" key="5">
    <source>
        <dbReference type="ARBA" id="ARBA00022692"/>
    </source>
</evidence>
<evidence type="ECO:0000313" key="13">
    <source>
        <dbReference type="EMBL" id="KAJ3656160.1"/>
    </source>
</evidence>
<name>A0AA38IGS5_9CUCU</name>
<evidence type="ECO:0000313" key="14">
    <source>
        <dbReference type="Proteomes" id="UP001168821"/>
    </source>
</evidence>
<keyword evidence="7" id="KW-0915">Sodium</keyword>
<dbReference type="Pfam" id="PF00474">
    <property type="entry name" value="SSF"/>
    <property type="match status" value="1"/>
</dbReference>
<keyword evidence="5 12" id="KW-0812">Transmembrane</keyword>
<comment type="caution">
    <text evidence="13">The sequence shown here is derived from an EMBL/GenBank/DDBJ whole genome shotgun (WGS) entry which is preliminary data.</text>
</comment>
<feature type="transmembrane region" description="Helical" evidence="12">
    <location>
        <begin position="182"/>
        <end position="204"/>
    </location>
</feature>
<dbReference type="PANTHER" id="PTHR42985">
    <property type="entry name" value="SODIUM-COUPLED MONOCARBOXYLATE TRANSPORTER"/>
    <property type="match status" value="1"/>
</dbReference>
<evidence type="ECO:0000256" key="6">
    <source>
        <dbReference type="ARBA" id="ARBA00022989"/>
    </source>
</evidence>
<reference evidence="13" key="1">
    <citation type="journal article" date="2023" name="G3 (Bethesda)">
        <title>Whole genome assemblies of Zophobas morio and Tenebrio molitor.</title>
        <authorList>
            <person name="Kaur S."/>
            <person name="Stinson S.A."/>
            <person name="diCenzo G.C."/>
        </authorList>
    </citation>
    <scope>NUCLEOTIDE SEQUENCE</scope>
    <source>
        <strain evidence="13">QUZm001</strain>
    </source>
</reference>
<keyword evidence="10" id="KW-0739">Sodium transport</keyword>
<dbReference type="InterPro" id="IPR001734">
    <property type="entry name" value="Na/solute_symporter"/>
</dbReference>
<dbReference type="Gene3D" id="1.20.1730.10">
    <property type="entry name" value="Sodium/glucose cotransporter"/>
    <property type="match status" value="1"/>
</dbReference>
<organism evidence="13 14">
    <name type="scientific">Zophobas morio</name>
    <dbReference type="NCBI Taxonomy" id="2755281"/>
    <lineage>
        <taxon>Eukaryota</taxon>
        <taxon>Metazoa</taxon>
        <taxon>Ecdysozoa</taxon>
        <taxon>Arthropoda</taxon>
        <taxon>Hexapoda</taxon>
        <taxon>Insecta</taxon>
        <taxon>Pterygota</taxon>
        <taxon>Neoptera</taxon>
        <taxon>Endopterygota</taxon>
        <taxon>Coleoptera</taxon>
        <taxon>Polyphaga</taxon>
        <taxon>Cucujiformia</taxon>
        <taxon>Tenebrionidae</taxon>
        <taxon>Zophobas</taxon>
    </lineage>
</organism>
<dbReference type="GO" id="GO:0005886">
    <property type="term" value="C:plasma membrane"/>
    <property type="evidence" value="ECO:0007669"/>
    <property type="project" value="UniProtKB-SubCell"/>
</dbReference>
<keyword evidence="6 12" id="KW-1133">Transmembrane helix</keyword>
<dbReference type="PANTHER" id="PTHR42985:SF21">
    <property type="entry name" value="SODIUM-DEPENDENT MULTIVITAMIN TRANSPORTER-LIKE PROTEIN"/>
    <property type="match status" value="1"/>
</dbReference>
<accession>A0AA38IGS5</accession>
<protein>
    <submittedName>
        <fullName evidence="13">Uncharacterized protein</fullName>
    </submittedName>
</protein>
<evidence type="ECO:0000256" key="10">
    <source>
        <dbReference type="ARBA" id="ARBA00023201"/>
    </source>
</evidence>
<keyword evidence="14" id="KW-1185">Reference proteome</keyword>
<dbReference type="PROSITE" id="PS50283">
    <property type="entry name" value="NA_SOLUT_SYMP_3"/>
    <property type="match status" value="1"/>
</dbReference>
<evidence type="ECO:0000256" key="7">
    <source>
        <dbReference type="ARBA" id="ARBA00023053"/>
    </source>
</evidence>
<evidence type="ECO:0000256" key="12">
    <source>
        <dbReference type="SAM" id="Phobius"/>
    </source>
</evidence>
<sequence>MAGSRLPMQASKIAKTVIRSPGAWGTPMAGRSRLPIQASKITKNVIRSLGTLDETTGWAGFAALLSGRELRWPVDHVSRYRRRKMAPPRFIVELTALDHTCGEIRLEGPILEGTTGSTLFKRCSSFLYILYENLLLPVIVYTPALALSVGISVQLIVLLICGTCVFYTAVGGLRTVIWTDIFQFVVVMVAFLTVCGEGIISAGVSTQTPQKKTRSGYVQWVLQFDLCFTYVYLNRVSKNLRVFQPFVAVDGPFHCLACVGV</sequence>
<keyword evidence="9 12" id="KW-0472">Membrane</keyword>
<dbReference type="GO" id="GO:0015293">
    <property type="term" value="F:symporter activity"/>
    <property type="evidence" value="ECO:0007669"/>
    <property type="project" value="TreeGrafter"/>
</dbReference>
<dbReference type="EMBL" id="JALNTZ010000004">
    <property type="protein sequence ID" value="KAJ3656160.1"/>
    <property type="molecule type" value="Genomic_DNA"/>
</dbReference>
<feature type="transmembrane region" description="Helical" evidence="12">
    <location>
        <begin position="151"/>
        <end position="170"/>
    </location>
</feature>